<dbReference type="PRINTS" id="PR00149">
    <property type="entry name" value="FUMRATELYASE"/>
</dbReference>
<organism evidence="4 5">
    <name type="scientific">Rathayibacter oskolensis</name>
    <dbReference type="NCBI Taxonomy" id="1891671"/>
    <lineage>
        <taxon>Bacteria</taxon>
        <taxon>Bacillati</taxon>
        <taxon>Actinomycetota</taxon>
        <taxon>Actinomycetes</taxon>
        <taxon>Micrococcales</taxon>
        <taxon>Microbacteriaceae</taxon>
        <taxon>Rathayibacter</taxon>
    </lineage>
</organism>
<dbReference type="STRING" id="1891671.SAMN06295885_1992"/>
<dbReference type="OrthoDB" id="9768878at2"/>
<dbReference type="Proteomes" id="UP000193711">
    <property type="component" value="Unassembled WGS sequence"/>
</dbReference>
<reference evidence="5" key="1">
    <citation type="submission" date="2017-04" db="EMBL/GenBank/DDBJ databases">
        <authorList>
            <person name="Varghese N."/>
            <person name="Submissions S."/>
        </authorList>
    </citation>
    <scope>NUCLEOTIDE SEQUENCE [LARGE SCALE GENOMIC DNA]</scope>
    <source>
        <strain evidence="5">VKM Ac-2121</strain>
    </source>
</reference>
<accession>A0A1X7NXI9</accession>
<dbReference type="InterPro" id="IPR000362">
    <property type="entry name" value="Fumarate_lyase_fam"/>
</dbReference>
<evidence type="ECO:0000256" key="2">
    <source>
        <dbReference type="ARBA" id="ARBA00034772"/>
    </source>
</evidence>
<dbReference type="EMBL" id="FXBM01000002">
    <property type="protein sequence ID" value="SMH42475.1"/>
    <property type="molecule type" value="Genomic_DNA"/>
</dbReference>
<comment type="similarity">
    <text evidence="2">Belongs to the class-II fumarase/aspartase family.</text>
</comment>
<dbReference type="PANTHER" id="PTHR43172:SF2">
    <property type="entry name" value="ADENYLOSUCCINATE LYASE C-TERMINAL DOMAIN-CONTAINING PROTEIN"/>
    <property type="match status" value="1"/>
</dbReference>
<feature type="domain" description="Fumarate lyase N-terminal" evidence="3">
    <location>
        <begin position="96"/>
        <end position="312"/>
    </location>
</feature>
<dbReference type="GO" id="GO:0016853">
    <property type="term" value="F:isomerase activity"/>
    <property type="evidence" value="ECO:0007669"/>
    <property type="project" value="UniProtKB-KW"/>
</dbReference>
<keyword evidence="4" id="KW-0413">Isomerase</keyword>
<evidence type="ECO:0000256" key="1">
    <source>
        <dbReference type="ARBA" id="ARBA00023239"/>
    </source>
</evidence>
<keyword evidence="5" id="KW-1185">Reference proteome</keyword>
<dbReference type="PROSITE" id="PS00163">
    <property type="entry name" value="FUMARATE_LYASES"/>
    <property type="match status" value="1"/>
</dbReference>
<dbReference type="PANTHER" id="PTHR43172">
    <property type="entry name" value="ADENYLOSUCCINATE LYASE"/>
    <property type="match status" value="1"/>
</dbReference>
<evidence type="ECO:0000313" key="5">
    <source>
        <dbReference type="Proteomes" id="UP000193711"/>
    </source>
</evidence>
<dbReference type="InterPro" id="IPR022761">
    <property type="entry name" value="Fumarate_lyase_N"/>
</dbReference>
<dbReference type="SUPFAM" id="SSF48557">
    <property type="entry name" value="L-aspartase-like"/>
    <property type="match status" value="1"/>
</dbReference>
<evidence type="ECO:0000259" key="3">
    <source>
        <dbReference type="Pfam" id="PF00206"/>
    </source>
</evidence>
<proteinExistence type="inferred from homology"/>
<dbReference type="InterPro" id="IPR008948">
    <property type="entry name" value="L-Aspartase-like"/>
</dbReference>
<sequence length="477" mass="48116">MAERRSLVDPLASPSIREATGDEALLGAMIDAELALAAALADEGVVDVDLAPHAGAIRAAVLAQLDAIADEARAGGNPVIPLVPRLRNAADALVPGSGSTLHLGATSQDIVDTATMIRAAAVLERIDAELVRLGHSLAELADRHRGTPTVGRTLGQHAAPTVFGAVAASRLGGVTSALAAVRRARTSLPAQLGGAVGTLATLVAVVGQRSGQSGALECTLRVVDGFAARVGLRARAVWHTDRTPVVELASALGLAAGAAGAVALDVTVLARTETGELTESLGEGEGGSSAMPHKRNPIGAVLVVAAARQAPGLVGALFSALAAEDQRPSGSWHAEWRPLQQLQESALAAVTGAADLAGSLEVHVETMREQLVSGDGSAFSEDVAVLLGEHLGRPEAFALLARASHESTATGRPLRVVVSGMIGSLGDDSLQERVARAFEPSASPGVAGAWIDAAVARFAAVRGSGAPSAGSDREAAS</sequence>
<protein>
    <submittedName>
        <fullName evidence="4">3-carboxy-cis,cis-muconate cycloisomerase</fullName>
    </submittedName>
</protein>
<dbReference type="GO" id="GO:0016829">
    <property type="term" value="F:lyase activity"/>
    <property type="evidence" value="ECO:0007669"/>
    <property type="project" value="UniProtKB-KW"/>
</dbReference>
<dbReference type="InterPro" id="IPR020557">
    <property type="entry name" value="Fumarate_lyase_CS"/>
</dbReference>
<name>A0A1X7NXI9_9MICO</name>
<evidence type="ECO:0000313" key="4">
    <source>
        <dbReference type="EMBL" id="SMH42475.1"/>
    </source>
</evidence>
<dbReference type="AlphaFoldDB" id="A0A1X7NXI9"/>
<dbReference type="Gene3D" id="1.20.200.10">
    <property type="entry name" value="Fumarase/aspartase (Central domain)"/>
    <property type="match status" value="1"/>
</dbReference>
<gene>
    <name evidence="4" type="ORF">SAMN06295885_1992</name>
</gene>
<dbReference type="RefSeq" id="WP_085476462.1">
    <property type="nucleotide sequence ID" value="NZ_FXBM01000002.1"/>
</dbReference>
<dbReference type="Gene3D" id="1.10.40.30">
    <property type="entry name" value="Fumarase/aspartase (C-terminal domain)"/>
    <property type="match status" value="1"/>
</dbReference>
<keyword evidence="1" id="KW-0456">Lyase</keyword>
<dbReference type="Pfam" id="PF00206">
    <property type="entry name" value="Lyase_1"/>
    <property type="match status" value="1"/>
</dbReference>